<dbReference type="GO" id="GO:0009097">
    <property type="term" value="P:isoleucine biosynthetic process"/>
    <property type="evidence" value="ECO:0007669"/>
    <property type="project" value="TreeGrafter"/>
</dbReference>
<dbReference type="SUPFAM" id="SSF52467">
    <property type="entry name" value="DHS-like NAD/FAD-binding domain"/>
    <property type="match status" value="1"/>
</dbReference>
<reference evidence="8 9" key="1">
    <citation type="submission" date="2018-03" db="EMBL/GenBank/DDBJ databases">
        <title>Genome sequence of Clostridium luticellarii DSM 29923.</title>
        <authorList>
            <person name="Poehlein A."/>
            <person name="Daniel R."/>
        </authorList>
    </citation>
    <scope>NUCLEOTIDE SEQUENCE [LARGE SCALE GENOMIC DNA]</scope>
    <source>
        <strain evidence="8 9">DSM 29923</strain>
    </source>
</reference>
<gene>
    <name evidence="8" type="primary">ilvI</name>
    <name evidence="8" type="ORF">CLLU_28000</name>
</gene>
<dbReference type="Pfam" id="PF00205">
    <property type="entry name" value="TPP_enzyme_M"/>
    <property type="match status" value="1"/>
</dbReference>
<comment type="similarity">
    <text evidence="2 4">Belongs to the TPP enzyme family.</text>
</comment>
<feature type="domain" description="Thiamine pyrophosphate enzyme N-terminal TPP-binding" evidence="7">
    <location>
        <begin position="1"/>
        <end position="113"/>
    </location>
</feature>
<dbReference type="GO" id="GO:0003984">
    <property type="term" value="F:acetolactate synthase activity"/>
    <property type="evidence" value="ECO:0007669"/>
    <property type="project" value="UniProtKB-EC"/>
</dbReference>
<dbReference type="Pfam" id="PF02775">
    <property type="entry name" value="TPP_enzyme_C"/>
    <property type="match status" value="1"/>
</dbReference>
<comment type="caution">
    <text evidence="8">The sequence shown here is derived from an EMBL/GenBank/DDBJ whole genome shotgun (WGS) entry which is preliminary data.</text>
</comment>
<dbReference type="EC" id="2.2.1.6" evidence="8"/>
<dbReference type="AlphaFoldDB" id="A0A2T0BFL0"/>
<evidence type="ECO:0000259" key="7">
    <source>
        <dbReference type="Pfam" id="PF02776"/>
    </source>
</evidence>
<feature type="domain" description="Thiamine pyrophosphate enzyme central" evidence="5">
    <location>
        <begin position="189"/>
        <end position="320"/>
    </location>
</feature>
<dbReference type="GO" id="GO:0030976">
    <property type="term" value="F:thiamine pyrophosphate binding"/>
    <property type="evidence" value="ECO:0007669"/>
    <property type="project" value="InterPro"/>
</dbReference>
<evidence type="ECO:0000259" key="5">
    <source>
        <dbReference type="Pfam" id="PF00205"/>
    </source>
</evidence>
<evidence type="ECO:0000313" key="9">
    <source>
        <dbReference type="Proteomes" id="UP000237798"/>
    </source>
</evidence>
<dbReference type="InterPro" id="IPR029035">
    <property type="entry name" value="DHS-like_NAD/FAD-binding_dom"/>
</dbReference>
<proteinExistence type="inferred from homology"/>
<dbReference type="Pfam" id="PF02776">
    <property type="entry name" value="TPP_enzyme_N"/>
    <property type="match status" value="1"/>
</dbReference>
<evidence type="ECO:0000256" key="3">
    <source>
        <dbReference type="ARBA" id="ARBA00023052"/>
    </source>
</evidence>
<dbReference type="InterPro" id="IPR000399">
    <property type="entry name" value="TPP-bd_CS"/>
</dbReference>
<dbReference type="PANTHER" id="PTHR18968:SF13">
    <property type="entry name" value="ACETOLACTATE SYNTHASE CATALYTIC SUBUNIT, MITOCHONDRIAL"/>
    <property type="match status" value="1"/>
</dbReference>
<dbReference type="GO" id="GO:0050660">
    <property type="term" value="F:flavin adenine dinucleotide binding"/>
    <property type="evidence" value="ECO:0007669"/>
    <property type="project" value="TreeGrafter"/>
</dbReference>
<dbReference type="SUPFAM" id="SSF52518">
    <property type="entry name" value="Thiamin diphosphate-binding fold (THDP-binding)"/>
    <property type="match status" value="2"/>
</dbReference>
<dbReference type="OrthoDB" id="4494979at2"/>
<dbReference type="GO" id="GO:0005948">
    <property type="term" value="C:acetolactate synthase complex"/>
    <property type="evidence" value="ECO:0007669"/>
    <property type="project" value="TreeGrafter"/>
</dbReference>
<dbReference type="InterPro" id="IPR045229">
    <property type="entry name" value="TPP_enz"/>
</dbReference>
<evidence type="ECO:0000313" key="8">
    <source>
        <dbReference type="EMBL" id="PRR82680.1"/>
    </source>
</evidence>
<evidence type="ECO:0000256" key="1">
    <source>
        <dbReference type="ARBA" id="ARBA00001964"/>
    </source>
</evidence>
<dbReference type="InterPro" id="IPR012000">
    <property type="entry name" value="Thiamin_PyroP_enz_cen_dom"/>
</dbReference>
<evidence type="ECO:0000256" key="4">
    <source>
        <dbReference type="RuleBase" id="RU362132"/>
    </source>
</evidence>
<dbReference type="GO" id="GO:0000287">
    <property type="term" value="F:magnesium ion binding"/>
    <property type="evidence" value="ECO:0007669"/>
    <property type="project" value="InterPro"/>
</dbReference>
<sequence>MKVCEKVLEYLKKNDILTAFGIPSATICPIVDAFNDFKDMEYIITKNEVSAAYSACKFAKVSGKIGLLLVSGSVGIANAMNGIAEAMDSKLPVLIIGGYVDSNLQGLGAAQEVEGERYVSNFVKYSKVVNNESDILSELQHAIYEAYTYPRGVVHIGIPLNVQKQEYTGEDFPEVPHSVPKTNYNSLIDAVSAINESKNGLLFIGGGCRGFGDKIKKLAERLNWRIIYTPSGKGIVEDNFHLNMGYYGMPGTDLSVKYVADTDIDCIVALGTRLGECSTQCFTENLKKGKLIHVDADESVFNKAYNEDVQVVSHIGDALDYFLKNVQIRNTDNSIKEHINAPAVYKGKGLLLRNVLEKLPEYVPYNTFYISDIGSLMLFVETYLKVPKGGAFECNLNYGAMGSSTGAIGISRVYPDRPIVQFVGDGGFFMNVIGELMTYKKYNLRIVCIVVNNHNLRFVDDGHKALFGRSIPGFMDEPVDISNIASAFGVKSLRLEHNSEIPNMKKFLADIDQPLLIELVVDDDEPIPTNRFKSLKNTMNRD</sequence>
<dbReference type="CDD" id="cd07035">
    <property type="entry name" value="TPP_PYR_POX_like"/>
    <property type="match status" value="1"/>
</dbReference>
<evidence type="ECO:0000256" key="2">
    <source>
        <dbReference type="ARBA" id="ARBA00007812"/>
    </source>
</evidence>
<name>A0A2T0BFL0_9CLOT</name>
<keyword evidence="8" id="KW-0808">Transferase</keyword>
<evidence type="ECO:0000259" key="6">
    <source>
        <dbReference type="Pfam" id="PF02775"/>
    </source>
</evidence>
<dbReference type="EMBL" id="PVXP01000052">
    <property type="protein sequence ID" value="PRR82680.1"/>
    <property type="molecule type" value="Genomic_DNA"/>
</dbReference>
<dbReference type="PANTHER" id="PTHR18968">
    <property type="entry name" value="THIAMINE PYROPHOSPHATE ENZYMES"/>
    <property type="match status" value="1"/>
</dbReference>
<protein>
    <submittedName>
        <fullName evidence="8">Acetolactate synthase isozyme 3 large subunit</fullName>
        <ecNumber evidence="8">2.2.1.6</ecNumber>
    </submittedName>
</protein>
<dbReference type="Proteomes" id="UP000237798">
    <property type="component" value="Unassembled WGS sequence"/>
</dbReference>
<keyword evidence="3 4" id="KW-0786">Thiamine pyrophosphate</keyword>
<dbReference type="InterPro" id="IPR011766">
    <property type="entry name" value="TPP_enzyme_TPP-bd"/>
</dbReference>
<dbReference type="Gene3D" id="3.40.50.1220">
    <property type="entry name" value="TPP-binding domain"/>
    <property type="match status" value="1"/>
</dbReference>
<comment type="cofactor">
    <cofactor evidence="1">
        <name>thiamine diphosphate</name>
        <dbReference type="ChEBI" id="CHEBI:58937"/>
    </cofactor>
</comment>
<organism evidence="8 9">
    <name type="scientific">Clostridium luticellarii</name>
    <dbReference type="NCBI Taxonomy" id="1691940"/>
    <lineage>
        <taxon>Bacteria</taxon>
        <taxon>Bacillati</taxon>
        <taxon>Bacillota</taxon>
        <taxon>Clostridia</taxon>
        <taxon>Eubacteriales</taxon>
        <taxon>Clostridiaceae</taxon>
        <taxon>Clostridium</taxon>
    </lineage>
</organism>
<accession>A0A2T0BFL0</accession>
<dbReference type="InterPro" id="IPR029061">
    <property type="entry name" value="THDP-binding"/>
</dbReference>
<dbReference type="InterPro" id="IPR012001">
    <property type="entry name" value="Thiamin_PyroP_enz_TPP-bd_dom"/>
</dbReference>
<dbReference type="Gene3D" id="3.40.50.970">
    <property type="match status" value="2"/>
</dbReference>
<dbReference type="RefSeq" id="WP_158255931.1">
    <property type="nucleotide sequence ID" value="NZ_JALCQO010000003.1"/>
</dbReference>
<keyword evidence="9" id="KW-1185">Reference proteome</keyword>
<dbReference type="GO" id="GO:0009099">
    <property type="term" value="P:L-valine biosynthetic process"/>
    <property type="evidence" value="ECO:0007669"/>
    <property type="project" value="TreeGrafter"/>
</dbReference>
<feature type="domain" description="Thiamine pyrophosphate enzyme TPP-binding" evidence="6">
    <location>
        <begin position="372"/>
        <end position="518"/>
    </location>
</feature>
<dbReference type="PROSITE" id="PS00187">
    <property type="entry name" value="TPP_ENZYMES"/>
    <property type="match status" value="1"/>
</dbReference>